<proteinExistence type="predicted"/>
<dbReference type="AlphaFoldDB" id="A0A1I3QAI7"/>
<accession>A0A1I3QAI7</accession>
<gene>
    <name evidence="1" type="ORF">SAMN05443661_12152</name>
</gene>
<evidence type="ECO:0000313" key="2">
    <source>
        <dbReference type="Proteomes" id="UP000182829"/>
    </source>
</evidence>
<dbReference type="Proteomes" id="UP000182829">
    <property type="component" value="Unassembled WGS sequence"/>
</dbReference>
<sequence>MTFDLSNTIDQIKQKSAGLDTDTYPDCDTELEMWAAGNMNEQLECPGCGERYVIDSVTFLERVGEC</sequence>
<organism evidence="1 2">
    <name type="scientific">Natronobacterium gregoryi</name>
    <dbReference type="NCBI Taxonomy" id="44930"/>
    <lineage>
        <taxon>Archaea</taxon>
        <taxon>Methanobacteriati</taxon>
        <taxon>Methanobacteriota</taxon>
        <taxon>Stenosarchaea group</taxon>
        <taxon>Halobacteria</taxon>
        <taxon>Halobacteriales</taxon>
        <taxon>Natrialbaceae</taxon>
        <taxon>Natronobacterium</taxon>
    </lineage>
</organism>
<name>A0A1I3QAI7_9EURY</name>
<dbReference type="EMBL" id="FORO01000021">
    <property type="protein sequence ID" value="SFJ30918.1"/>
    <property type="molecule type" value="Genomic_DNA"/>
</dbReference>
<protein>
    <submittedName>
        <fullName evidence="1">Uncharacterized protein</fullName>
    </submittedName>
</protein>
<reference evidence="1 2" key="1">
    <citation type="submission" date="2016-10" db="EMBL/GenBank/DDBJ databases">
        <authorList>
            <person name="de Groot N.N."/>
        </authorList>
    </citation>
    <scope>NUCLEOTIDE SEQUENCE [LARGE SCALE GENOMIC DNA]</scope>
    <source>
        <strain evidence="1 2">SP2</strain>
    </source>
</reference>
<evidence type="ECO:0000313" key="1">
    <source>
        <dbReference type="EMBL" id="SFJ30918.1"/>
    </source>
</evidence>